<keyword evidence="5" id="KW-1185">Reference proteome</keyword>
<dbReference type="GO" id="GO:0140664">
    <property type="term" value="F:ATP-dependent DNA damage sensor activity"/>
    <property type="evidence" value="ECO:0007669"/>
    <property type="project" value="InterPro"/>
</dbReference>
<dbReference type="RefSeq" id="XP_004921635.1">
    <property type="nucleotide sequence ID" value="XM_004921578.5"/>
</dbReference>
<dbReference type="OrthoDB" id="336321at2759"/>
<dbReference type="Proteomes" id="UP000005204">
    <property type="component" value="Unassembled WGS sequence"/>
</dbReference>
<dbReference type="AlphaFoldDB" id="A0A8R1WE63"/>
<dbReference type="EnsemblMetazoa" id="XM_004921578.4">
    <property type="protein sequence ID" value="XP_004921635.1"/>
    <property type="gene ID" value="LOC101744594"/>
</dbReference>
<dbReference type="GO" id="GO:0005657">
    <property type="term" value="C:replication fork"/>
    <property type="evidence" value="ECO:0007669"/>
    <property type="project" value="TreeGrafter"/>
</dbReference>
<dbReference type="CTD" id="5892"/>
<evidence type="ECO:0000256" key="1">
    <source>
        <dbReference type="ARBA" id="ARBA00004123"/>
    </source>
</evidence>
<dbReference type="GO" id="GO:0000723">
    <property type="term" value="P:telomere maintenance"/>
    <property type="evidence" value="ECO:0007669"/>
    <property type="project" value="TreeGrafter"/>
</dbReference>
<sequence>MRCVLIKMQKLTHVEGTALTDHVIKMLFQSRIITILDFLQEDVEKLSNICKLSIPQILEARNRILTKFSAPVINGSCFIDKIRKGTISIKSGVKNLDNMLNRGIPAKTITELCGIAGSGKTQLALQIAINCAKETHKTVLYIDTKGDFSALRIQKILEKCQYSFKEVAAIMSRIHISYIWTMEELVNLFKNLKNGELVIDNLVLLVIDSLPSLMFQYLGEDNKLGLSLLNSFVNYSRFICKQLNIGIICINMQTRWVDQDLTDVEDEENSTAYKDSFTEKRYRCLGRYWQHIPTLVLELEKIKENDNENNSGIKITVLHSIDSDYENRHCILCVGESGVT</sequence>
<dbReference type="PROSITE" id="PS50162">
    <property type="entry name" value="RECA_2"/>
    <property type="match status" value="1"/>
</dbReference>
<dbReference type="PANTHER" id="PTHR46457">
    <property type="entry name" value="DNA REPAIR PROTEIN RAD51 HOMOLOG 4"/>
    <property type="match status" value="1"/>
</dbReference>
<dbReference type="GO" id="GO:0005815">
    <property type="term" value="C:microtubule organizing center"/>
    <property type="evidence" value="ECO:0007669"/>
    <property type="project" value="TreeGrafter"/>
</dbReference>
<dbReference type="Pfam" id="PF08423">
    <property type="entry name" value="Rad51"/>
    <property type="match status" value="1"/>
</dbReference>
<evidence type="ECO:0000256" key="2">
    <source>
        <dbReference type="ARBA" id="ARBA00023242"/>
    </source>
</evidence>
<dbReference type="GO" id="GO:0003697">
    <property type="term" value="F:single-stranded DNA binding"/>
    <property type="evidence" value="ECO:0007669"/>
    <property type="project" value="TreeGrafter"/>
</dbReference>
<proteinExistence type="predicted"/>
<dbReference type="InterPro" id="IPR051988">
    <property type="entry name" value="HRR_RAD51_Paralog"/>
</dbReference>
<dbReference type="SUPFAM" id="SSF52540">
    <property type="entry name" value="P-loop containing nucleoside triphosphate hydrolases"/>
    <property type="match status" value="1"/>
</dbReference>
<dbReference type="GO" id="GO:0005524">
    <property type="term" value="F:ATP binding"/>
    <property type="evidence" value="ECO:0007669"/>
    <property type="project" value="InterPro"/>
</dbReference>
<evidence type="ECO:0000259" key="3">
    <source>
        <dbReference type="PROSITE" id="PS50162"/>
    </source>
</evidence>
<organism evidence="4 5">
    <name type="scientific">Bombyx mori</name>
    <name type="common">Silk moth</name>
    <dbReference type="NCBI Taxonomy" id="7091"/>
    <lineage>
        <taxon>Eukaryota</taxon>
        <taxon>Metazoa</taxon>
        <taxon>Ecdysozoa</taxon>
        <taxon>Arthropoda</taxon>
        <taxon>Hexapoda</taxon>
        <taxon>Insecta</taxon>
        <taxon>Pterygota</taxon>
        <taxon>Neoptera</taxon>
        <taxon>Endopterygota</taxon>
        <taxon>Lepidoptera</taxon>
        <taxon>Glossata</taxon>
        <taxon>Ditrysia</taxon>
        <taxon>Bombycoidea</taxon>
        <taxon>Bombycidae</taxon>
        <taxon>Bombycinae</taxon>
        <taxon>Bombyx</taxon>
    </lineage>
</organism>
<evidence type="ECO:0000313" key="4">
    <source>
        <dbReference type="EnsemblMetazoa" id="XP_004921635.1"/>
    </source>
</evidence>
<dbReference type="PANTHER" id="PTHR46457:SF1">
    <property type="entry name" value="DNA REPAIR PROTEIN RAD51 HOMOLOG 4"/>
    <property type="match status" value="1"/>
</dbReference>
<dbReference type="GO" id="GO:0033063">
    <property type="term" value="C:Rad51B-Rad51C-Rad51D-XRCC2 complex"/>
    <property type="evidence" value="ECO:0007669"/>
    <property type="project" value="TreeGrafter"/>
</dbReference>
<dbReference type="GO" id="GO:0042148">
    <property type="term" value="P:DNA strand invasion"/>
    <property type="evidence" value="ECO:0007669"/>
    <property type="project" value="TreeGrafter"/>
</dbReference>
<dbReference type="GO" id="GO:0000400">
    <property type="term" value="F:four-way junction DNA binding"/>
    <property type="evidence" value="ECO:0007669"/>
    <property type="project" value="TreeGrafter"/>
</dbReference>
<protein>
    <recommendedName>
        <fullName evidence="3">RecA family profile 1 domain-containing protein</fullName>
    </recommendedName>
</protein>
<dbReference type="InterPro" id="IPR020588">
    <property type="entry name" value="RecA_ATP-bd"/>
</dbReference>
<keyword evidence="2" id="KW-0539">Nucleus</keyword>
<dbReference type="KEGG" id="bmor:101744594"/>
<evidence type="ECO:0000313" key="5">
    <source>
        <dbReference type="Proteomes" id="UP000005204"/>
    </source>
</evidence>
<dbReference type="GO" id="GO:0007131">
    <property type="term" value="P:reciprocal meiotic recombination"/>
    <property type="evidence" value="ECO:0007669"/>
    <property type="project" value="TreeGrafter"/>
</dbReference>
<dbReference type="GeneID" id="101744594"/>
<name>A0A8R1WE63_BOMMO</name>
<reference evidence="4" key="2">
    <citation type="submission" date="2022-06" db="UniProtKB">
        <authorList>
            <consortium name="EnsemblMetazoa"/>
        </authorList>
    </citation>
    <scope>IDENTIFICATION</scope>
    <source>
        <strain evidence="4">p50T (Dazao)</strain>
    </source>
</reference>
<feature type="domain" description="RecA family profile 1" evidence="3">
    <location>
        <begin position="85"/>
        <end position="254"/>
    </location>
</feature>
<dbReference type="InterPro" id="IPR027417">
    <property type="entry name" value="P-loop_NTPase"/>
</dbReference>
<accession>A0A8R1WE63</accession>
<comment type="subcellular location">
    <subcellularLocation>
        <location evidence="1">Nucleus</location>
    </subcellularLocation>
</comment>
<dbReference type="Gene3D" id="3.40.50.300">
    <property type="entry name" value="P-loop containing nucleotide triphosphate hydrolases"/>
    <property type="match status" value="1"/>
</dbReference>
<dbReference type="InterPro" id="IPR013632">
    <property type="entry name" value="Rad51_C"/>
</dbReference>
<dbReference type="GO" id="GO:0000724">
    <property type="term" value="P:double-strand break repair via homologous recombination"/>
    <property type="evidence" value="ECO:0007669"/>
    <property type="project" value="TreeGrafter"/>
</dbReference>
<reference evidence="5" key="1">
    <citation type="journal article" date="2008" name="Insect Biochem. Mol. Biol.">
        <title>The genome of a lepidopteran model insect, the silkworm Bombyx mori.</title>
        <authorList>
            <consortium name="International Silkworm Genome Consortium"/>
        </authorList>
    </citation>
    <scope>NUCLEOTIDE SEQUENCE [LARGE SCALE GENOMIC DNA]</scope>
    <source>
        <strain evidence="5">p50T</strain>
    </source>
</reference>